<name>A0A1Y6CXX0_9GAMM</name>
<dbReference type="InterPro" id="IPR006070">
    <property type="entry name" value="Sua5-like_dom"/>
</dbReference>
<dbReference type="InterPro" id="IPR017945">
    <property type="entry name" value="DHBP_synth_RibB-like_a/b_dom"/>
</dbReference>
<evidence type="ECO:0000313" key="3">
    <source>
        <dbReference type="Proteomes" id="UP000192923"/>
    </source>
</evidence>
<evidence type="ECO:0000313" key="2">
    <source>
        <dbReference type="EMBL" id="SMF95519.1"/>
    </source>
</evidence>
<dbReference type="Gene3D" id="3.90.870.10">
    <property type="entry name" value="DHBP synthase"/>
    <property type="match status" value="1"/>
</dbReference>
<dbReference type="AlphaFoldDB" id="A0A1Y6CXX0"/>
<dbReference type="PANTHER" id="PTHR42828:SF3">
    <property type="entry name" value="THREONYLCARBAMOYL-AMP SYNTHASE"/>
    <property type="match status" value="1"/>
</dbReference>
<proteinExistence type="predicted"/>
<sequence>MAQYFQVHPKDPQPRLIRRAVEIIRQGGLIVYPTDSGYAFACQLDNKDALERIRRIRQLGDAHNFTLVCIDLSQIATFAKINNEAFRLIKTLTPGPFTFILPATRETPRRLQHSKRKTIGIRLPNNPITMALVEELQEPLFSSTLILPGHEDAMSDPEDIRARLEKEVDLVLDAGPVAYQPTTIIGFTEARPELIRQGKGTVDGLF</sequence>
<gene>
    <name evidence="2" type="ORF">SAMN02949497_2884</name>
</gene>
<dbReference type="EMBL" id="FXAM01000001">
    <property type="protein sequence ID" value="SMF95519.1"/>
    <property type="molecule type" value="Genomic_DNA"/>
</dbReference>
<evidence type="ECO:0000259" key="1">
    <source>
        <dbReference type="PROSITE" id="PS51163"/>
    </source>
</evidence>
<dbReference type="PANTHER" id="PTHR42828">
    <property type="entry name" value="DHBP SYNTHASE RIBB-LIKE ALPHA/BETA DOMAIN-CONTAINING PROTEIN"/>
    <property type="match status" value="1"/>
</dbReference>
<dbReference type="SUPFAM" id="SSF55821">
    <property type="entry name" value="YrdC/RibB"/>
    <property type="match status" value="1"/>
</dbReference>
<dbReference type="PROSITE" id="PS51163">
    <property type="entry name" value="YRDC"/>
    <property type="match status" value="1"/>
</dbReference>
<dbReference type="OrthoDB" id="9781656at2"/>
<dbReference type="STRING" id="1760988.SAMN02949497_2884"/>
<feature type="domain" description="YrdC-like" evidence="1">
    <location>
        <begin position="14"/>
        <end position="200"/>
    </location>
</feature>
<dbReference type="InterPro" id="IPR052532">
    <property type="entry name" value="SUA5_domain"/>
</dbReference>
<dbReference type="GO" id="GO:0003725">
    <property type="term" value="F:double-stranded RNA binding"/>
    <property type="evidence" value="ECO:0007669"/>
    <property type="project" value="InterPro"/>
</dbReference>
<organism evidence="2 3">
    <name type="scientific">Methylomagnum ishizawai</name>
    <dbReference type="NCBI Taxonomy" id="1760988"/>
    <lineage>
        <taxon>Bacteria</taxon>
        <taxon>Pseudomonadati</taxon>
        <taxon>Pseudomonadota</taxon>
        <taxon>Gammaproteobacteria</taxon>
        <taxon>Methylococcales</taxon>
        <taxon>Methylococcaceae</taxon>
        <taxon>Methylomagnum</taxon>
    </lineage>
</organism>
<dbReference type="Pfam" id="PF01300">
    <property type="entry name" value="Sua5_yciO_yrdC"/>
    <property type="match status" value="1"/>
</dbReference>
<dbReference type="Proteomes" id="UP000192923">
    <property type="component" value="Unassembled WGS sequence"/>
</dbReference>
<keyword evidence="3" id="KW-1185">Reference proteome</keyword>
<reference evidence="2 3" key="1">
    <citation type="submission" date="2016-12" db="EMBL/GenBank/DDBJ databases">
        <authorList>
            <person name="Song W.-J."/>
            <person name="Kurnit D.M."/>
        </authorList>
    </citation>
    <scope>NUCLEOTIDE SEQUENCE [LARGE SCALE GENOMIC DNA]</scope>
    <source>
        <strain evidence="2 3">175</strain>
    </source>
</reference>
<protein>
    <submittedName>
        <fullName evidence="2">tRNA threonylcarbamoyl adenosine modification protein, Sua5/YciO/YrdC/YwlC family</fullName>
    </submittedName>
</protein>
<dbReference type="RefSeq" id="WP_085213812.1">
    <property type="nucleotide sequence ID" value="NZ_FXAM01000001.1"/>
</dbReference>
<accession>A0A1Y6CXX0</accession>
<dbReference type="NCBIfam" id="TIGR00057">
    <property type="entry name" value="L-threonylcarbamoyladenylate synthase"/>
    <property type="match status" value="1"/>
</dbReference>